<dbReference type="Pfam" id="PF01743">
    <property type="entry name" value="PolyA_pol"/>
    <property type="match status" value="1"/>
</dbReference>
<feature type="domain" description="Poly A polymerase head" evidence="12">
    <location>
        <begin position="22"/>
        <end position="142"/>
    </location>
</feature>
<evidence type="ECO:0000256" key="1">
    <source>
        <dbReference type="ARBA" id="ARBA00001946"/>
    </source>
</evidence>
<comment type="function">
    <text evidence="11">Catalyzes the addition and repair of the essential 3'-terminal CCA sequence in tRNAs without using a nucleic acid template. Adds these three nucleotides in the order of C, C, and A to the tRNA nucleotide-73, using CTP and ATP as substrates and producing inorganic pyrophosphate. tRNA 3'-terminal CCA addition is required both for tRNA processing and repair. Also involved in tRNA surveillance by mediating tandem CCA addition to generate a CCACCA at the 3' terminus of unstable tRNAs. While stable tRNAs receive only 3'-terminal CCA, unstable tRNAs are marked with CCACCA and rapidly degraded.</text>
</comment>
<keyword evidence="7 11" id="KW-0692">RNA repair</keyword>
<organism evidence="15 16">
    <name type="scientific">Metabacillus lacus</name>
    <dbReference type="NCBI Taxonomy" id="1983721"/>
    <lineage>
        <taxon>Bacteria</taxon>
        <taxon>Bacillati</taxon>
        <taxon>Bacillota</taxon>
        <taxon>Bacilli</taxon>
        <taxon>Bacillales</taxon>
        <taxon>Bacillaceae</taxon>
        <taxon>Metabacillus</taxon>
    </lineage>
</organism>
<dbReference type="GO" id="GO:0001680">
    <property type="term" value="P:tRNA 3'-terminal CCA addition"/>
    <property type="evidence" value="ECO:0007669"/>
    <property type="project" value="UniProtKB-UniRule"/>
</dbReference>
<dbReference type="OrthoDB" id="9805698at2"/>
<evidence type="ECO:0000259" key="12">
    <source>
        <dbReference type="Pfam" id="PF01743"/>
    </source>
</evidence>
<dbReference type="EC" id="2.7.7.72" evidence="11"/>
<dbReference type="HAMAP" id="MF_01263">
    <property type="entry name" value="CCA_bact_type3"/>
    <property type="match status" value="1"/>
</dbReference>
<sequence length="396" mass="44688">MQSEFQSALPILQKLQDAGYEAYFVGGSVRDSLLKRSIGDIDIATSAKPRDIQNLFKKTIDVGAEHGTIIVLEHGEPYEVTTYRQESEYIGHRRPAGVVFIASLKEDLKRRDFTINAMAMDADGEVIDYFEGRKDLQQRILRTVGKAADRFSEDALRMMRAVRFVSQLDFKLCPFTLAAISTHGSLLQHISAERKTAEFQKLLRGPGVGEGVRLLVETDLYKHLPGLNEKAAQLMSLGALPLHRLQSADELWTAAVWSLNPASLQIFLRDWKLPVKLIKTVESYCTITEKVMVSGWTLELLYSTGSEQAACAVERLRSCFTFSEEASEKIAAKYRQLPIQSRSDLQIDGRQLAQFYRQTPGPWIAEILGSAEREILNKRLCNTESAIREWLEKCNL</sequence>
<feature type="binding site" evidence="11">
    <location>
        <position position="27"/>
    </location>
    <ligand>
        <name>ATP</name>
        <dbReference type="ChEBI" id="CHEBI:30616"/>
    </ligand>
</feature>
<feature type="binding site" evidence="11">
    <location>
        <position position="163"/>
    </location>
    <ligand>
        <name>CTP</name>
        <dbReference type="ChEBI" id="CHEBI:37563"/>
    </ligand>
</feature>
<dbReference type="AlphaFoldDB" id="A0A7X2LYK1"/>
<feature type="binding site" evidence="11">
    <location>
        <position position="157"/>
    </location>
    <ligand>
        <name>ATP</name>
        <dbReference type="ChEBI" id="CHEBI:30616"/>
    </ligand>
</feature>
<evidence type="ECO:0000259" key="14">
    <source>
        <dbReference type="Pfam" id="PF13735"/>
    </source>
</evidence>
<dbReference type="Gene3D" id="1.10.246.80">
    <property type="match status" value="1"/>
</dbReference>
<evidence type="ECO:0000256" key="6">
    <source>
        <dbReference type="ARBA" id="ARBA00022741"/>
    </source>
</evidence>
<dbReference type="GO" id="GO:0000287">
    <property type="term" value="F:magnesium ion binding"/>
    <property type="evidence" value="ECO:0007669"/>
    <property type="project" value="UniProtKB-UniRule"/>
</dbReference>
<dbReference type="Pfam" id="PF13735">
    <property type="entry name" value="tRNA_NucTran2_2"/>
    <property type="match status" value="1"/>
</dbReference>
<evidence type="ECO:0000256" key="7">
    <source>
        <dbReference type="ARBA" id="ARBA00022800"/>
    </source>
</evidence>
<keyword evidence="3 11" id="KW-0819">tRNA processing</keyword>
<feature type="binding site" evidence="11">
    <location>
        <position position="30"/>
    </location>
    <ligand>
        <name>CTP</name>
        <dbReference type="ChEBI" id="CHEBI:37563"/>
    </ligand>
</feature>
<feature type="binding site" evidence="11">
    <location>
        <position position="111"/>
    </location>
    <ligand>
        <name>ATP</name>
        <dbReference type="ChEBI" id="CHEBI:30616"/>
    </ligand>
</feature>
<feature type="binding site" evidence="11">
    <location>
        <position position="30"/>
    </location>
    <ligand>
        <name>ATP</name>
        <dbReference type="ChEBI" id="CHEBI:30616"/>
    </ligand>
</feature>
<feature type="binding site" evidence="11">
    <location>
        <position position="111"/>
    </location>
    <ligand>
        <name>CTP</name>
        <dbReference type="ChEBI" id="CHEBI:37563"/>
    </ligand>
</feature>
<protein>
    <recommendedName>
        <fullName evidence="11">CCA-adding enzyme</fullName>
        <ecNumber evidence="11">2.7.7.72</ecNumber>
    </recommendedName>
    <alternativeName>
        <fullName evidence="11">CCA tRNA nucleotidyltransferase</fullName>
    </alternativeName>
    <alternativeName>
        <fullName evidence="11">tRNA CCA-pyrophosphorylase</fullName>
    </alternativeName>
    <alternativeName>
        <fullName evidence="11">tRNA adenylyl-/cytidylyl- transferase</fullName>
    </alternativeName>
    <alternativeName>
        <fullName evidence="11">tRNA nucleotidyltransferase</fullName>
    </alternativeName>
    <alternativeName>
        <fullName evidence="11">tRNA-NT</fullName>
    </alternativeName>
</protein>
<dbReference type="CDD" id="cd05398">
    <property type="entry name" value="NT_ClassII-CCAase"/>
    <property type="match status" value="1"/>
</dbReference>
<dbReference type="Proteomes" id="UP000448867">
    <property type="component" value="Unassembled WGS sequence"/>
</dbReference>
<keyword evidence="4 11" id="KW-0548">Nucleotidyltransferase</keyword>
<evidence type="ECO:0000256" key="11">
    <source>
        <dbReference type="HAMAP-Rule" id="MF_01263"/>
    </source>
</evidence>
<keyword evidence="9 11" id="KW-0460">Magnesium</keyword>
<dbReference type="NCBIfam" id="NF009814">
    <property type="entry name" value="PRK13299.1"/>
    <property type="match status" value="1"/>
</dbReference>
<evidence type="ECO:0000313" key="15">
    <source>
        <dbReference type="EMBL" id="MRX70972.1"/>
    </source>
</evidence>
<dbReference type="InterPro" id="IPR032828">
    <property type="entry name" value="PolyA_RNA-bd"/>
</dbReference>
<dbReference type="GO" id="GO:0000049">
    <property type="term" value="F:tRNA binding"/>
    <property type="evidence" value="ECO:0007669"/>
    <property type="project" value="UniProtKB-UniRule"/>
</dbReference>
<dbReference type="InterPro" id="IPR023068">
    <property type="entry name" value="CCA-adding_enz_firmicutes"/>
</dbReference>
<dbReference type="PANTHER" id="PTHR46173:SF1">
    <property type="entry name" value="CCA TRNA NUCLEOTIDYLTRANSFERASE 1, MITOCHONDRIAL"/>
    <property type="match status" value="1"/>
</dbReference>
<dbReference type="InterPro" id="IPR050264">
    <property type="entry name" value="Bact_CCA-adding_enz_type3_sf"/>
</dbReference>
<keyword evidence="6 11" id="KW-0547">Nucleotide-binding</keyword>
<dbReference type="GO" id="GO:0005524">
    <property type="term" value="F:ATP binding"/>
    <property type="evidence" value="ECO:0007669"/>
    <property type="project" value="UniProtKB-UniRule"/>
</dbReference>
<feature type="binding site" evidence="11">
    <location>
        <position position="154"/>
    </location>
    <ligand>
        <name>ATP</name>
        <dbReference type="ChEBI" id="CHEBI:30616"/>
    </ligand>
</feature>
<feature type="binding site" evidence="11">
    <location>
        <position position="154"/>
    </location>
    <ligand>
        <name>CTP</name>
        <dbReference type="ChEBI" id="CHEBI:37563"/>
    </ligand>
</feature>
<keyword evidence="10 11" id="KW-0694">RNA-binding</keyword>
<feature type="domain" description="tRNA nucleotidyltransferase/poly(A) polymerase RNA and SrmB- binding" evidence="13">
    <location>
        <begin position="169"/>
        <end position="228"/>
    </location>
</feature>
<evidence type="ECO:0000256" key="3">
    <source>
        <dbReference type="ARBA" id="ARBA00022694"/>
    </source>
</evidence>
<dbReference type="SUPFAM" id="SSF81301">
    <property type="entry name" value="Nucleotidyltransferase"/>
    <property type="match status" value="1"/>
</dbReference>
<evidence type="ECO:0000256" key="2">
    <source>
        <dbReference type="ARBA" id="ARBA00022679"/>
    </source>
</evidence>
<dbReference type="InterPro" id="IPR002646">
    <property type="entry name" value="PolA_pol_head_dom"/>
</dbReference>
<feature type="binding site" evidence="11">
    <location>
        <position position="163"/>
    </location>
    <ligand>
        <name>ATP</name>
        <dbReference type="ChEBI" id="CHEBI:30616"/>
    </ligand>
</feature>
<evidence type="ECO:0000256" key="9">
    <source>
        <dbReference type="ARBA" id="ARBA00022842"/>
    </source>
</evidence>
<reference evidence="15 16" key="1">
    <citation type="submission" date="2019-11" db="EMBL/GenBank/DDBJ databases">
        <title>Bacillus lacus genome.</title>
        <authorList>
            <person name="Allen C.J."/>
            <person name="Newman J.D."/>
        </authorList>
    </citation>
    <scope>NUCLEOTIDE SEQUENCE [LARGE SCALE GENOMIC DNA]</scope>
    <source>
        <strain evidence="15 16">KCTC 33946</strain>
    </source>
</reference>
<accession>A0A7X2LYK1</accession>
<comment type="subunit">
    <text evidence="11">Homodimer.</text>
</comment>
<dbReference type="InterPro" id="IPR032810">
    <property type="entry name" value="CCA-adding_enz_C"/>
</dbReference>
<evidence type="ECO:0000256" key="5">
    <source>
        <dbReference type="ARBA" id="ARBA00022723"/>
    </source>
</evidence>
<comment type="cofactor">
    <cofactor evidence="1 11">
        <name>Mg(2+)</name>
        <dbReference type="ChEBI" id="CHEBI:18420"/>
    </cofactor>
</comment>
<keyword evidence="8 11" id="KW-0067">ATP-binding</keyword>
<dbReference type="Pfam" id="PF12627">
    <property type="entry name" value="PolyA_pol_RNAbd"/>
    <property type="match status" value="1"/>
</dbReference>
<dbReference type="GO" id="GO:0042245">
    <property type="term" value="P:RNA repair"/>
    <property type="evidence" value="ECO:0007669"/>
    <property type="project" value="UniProtKB-KW"/>
</dbReference>
<dbReference type="SUPFAM" id="SSF81891">
    <property type="entry name" value="Poly A polymerase C-terminal region-like"/>
    <property type="match status" value="1"/>
</dbReference>
<dbReference type="Gene3D" id="1.20.58.560">
    <property type="match status" value="1"/>
</dbReference>
<comment type="similarity">
    <text evidence="11">Belongs to the tRNA nucleotidyltransferase/poly(A) polymerase family. Bacterial CCA-adding enzyme type 3 subfamily.</text>
</comment>
<dbReference type="Gene3D" id="1.10.110.30">
    <property type="match status" value="1"/>
</dbReference>
<keyword evidence="2 11" id="KW-0808">Transferase</keyword>
<name>A0A7X2LYK1_9BACI</name>
<feature type="binding site" evidence="11">
    <location>
        <position position="157"/>
    </location>
    <ligand>
        <name>CTP</name>
        <dbReference type="ChEBI" id="CHEBI:37563"/>
    </ligand>
</feature>
<keyword evidence="16" id="KW-1185">Reference proteome</keyword>
<evidence type="ECO:0000256" key="4">
    <source>
        <dbReference type="ARBA" id="ARBA00022695"/>
    </source>
</evidence>
<dbReference type="InterPro" id="IPR043519">
    <property type="entry name" value="NT_sf"/>
</dbReference>
<evidence type="ECO:0000256" key="8">
    <source>
        <dbReference type="ARBA" id="ARBA00022840"/>
    </source>
</evidence>
<feature type="domain" description="CCA-adding enzyme C-terminal" evidence="14">
    <location>
        <begin position="244"/>
        <end position="391"/>
    </location>
</feature>
<evidence type="ECO:0000313" key="16">
    <source>
        <dbReference type="Proteomes" id="UP000448867"/>
    </source>
</evidence>
<dbReference type="Gene3D" id="3.30.460.10">
    <property type="entry name" value="Beta Polymerase, domain 2"/>
    <property type="match status" value="1"/>
</dbReference>
<comment type="caution">
    <text evidence="15">The sequence shown here is derived from an EMBL/GenBank/DDBJ whole genome shotgun (WGS) entry which is preliminary data.</text>
</comment>
<dbReference type="GO" id="GO:0004810">
    <property type="term" value="F:CCA tRNA nucleotidyltransferase activity"/>
    <property type="evidence" value="ECO:0007669"/>
    <property type="project" value="UniProtKB-UniRule"/>
</dbReference>
<evidence type="ECO:0000259" key="13">
    <source>
        <dbReference type="Pfam" id="PF12627"/>
    </source>
</evidence>
<feature type="binding site" evidence="11">
    <location>
        <position position="160"/>
    </location>
    <ligand>
        <name>ATP</name>
        <dbReference type="ChEBI" id="CHEBI:30616"/>
    </ligand>
</feature>
<feature type="binding site" evidence="11">
    <location>
        <position position="160"/>
    </location>
    <ligand>
        <name>CTP</name>
        <dbReference type="ChEBI" id="CHEBI:37563"/>
    </ligand>
</feature>
<comment type="miscellaneous">
    <text evidence="11">A single active site specifically recognizes both ATP and CTP and is responsible for their addition.</text>
</comment>
<comment type="catalytic activity">
    <reaction evidence="11">
        <text>a tRNA with a 3' CCA end + 2 CTP + ATP = a tRNA with a 3' CCACCA end + 3 diphosphate</text>
        <dbReference type="Rhea" id="RHEA:76235"/>
        <dbReference type="Rhea" id="RHEA-COMP:10468"/>
        <dbReference type="Rhea" id="RHEA-COMP:18655"/>
        <dbReference type="ChEBI" id="CHEBI:30616"/>
        <dbReference type="ChEBI" id="CHEBI:33019"/>
        <dbReference type="ChEBI" id="CHEBI:37563"/>
        <dbReference type="ChEBI" id="CHEBI:83071"/>
        <dbReference type="ChEBI" id="CHEBI:195187"/>
    </reaction>
</comment>
<evidence type="ECO:0000256" key="10">
    <source>
        <dbReference type="ARBA" id="ARBA00022884"/>
    </source>
</evidence>
<feature type="binding site" evidence="11">
    <location>
        <position position="27"/>
    </location>
    <ligand>
        <name>CTP</name>
        <dbReference type="ChEBI" id="CHEBI:37563"/>
    </ligand>
</feature>
<dbReference type="PANTHER" id="PTHR46173">
    <property type="entry name" value="CCA TRNA NUCLEOTIDYLTRANSFERASE 1, MITOCHONDRIAL"/>
    <property type="match status" value="1"/>
</dbReference>
<dbReference type="EMBL" id="WKKI01000002">
    <property type="protein sequence ID" value="MRX70972.1"/>
    <property type="molecule type" value="Genomic_DNA"/>
</dbReference>
<keyword evidence="5 11" id="KW-0479">Metal-binding</keyword>
<feature type="binding site" evidence="11">
    <location>
        <position position="40"/>
    </location>
    <ligand>
        <name>Mg(2+)</name>
        <dbReference type="ChEBI" id="CHEBI:18420"/>
    </ligand>
</feature>
<proteinExistence type="inferred from homology"/>
<comment type="catalytic activity">
    <reaction evidence="11">
        <text>a tRNA precursor + 2 CTP + ATP = a tRNA with a 3' CCA end + 3 diphosphate</text>
        <dbReference type="Rhea" id="RHEA:14433"/>
        <dbReference type="Rhea" id="RHEA-COMP:10465"/>
        <dbReference type="Rhea" id="RHEA-COMP:10468"/>
        <dbReference type="ChEBI" id="CHEBI:30616"/>
        <dbReference type="ChEBI" id="CHEBI:33019"/>
        <dbReference type="ChEBI" id="CHEBI:37563"/>
        <dbReference type="ChEBI" id="CHEBI:74896"/>
        <dbReference type="ChEBI" id="CHEBI:83071"/>
        <dbReference type="EC" id="2.7.7.72"/>
    </reaction>
</comment>
<dbReference type="RefSeq" id="WP_154306097.1">
    <property type="nucleotide sequence ID" value="NZ_WKKI01000002.1"/>
</dbReference>
<gene>
    <name evidence="11" type="primary">cca</name>
    <name evidence="15" type="ORF">GJU40_02165</name>
</gene>
<feature type="binding site" evidence="11">
    <location>
        <position position="42"/>
    </location>
    <ligand>
        <name>Mg(2+)</name>
        <dbReference type="ChEBI" id="CHEBI:18420"/>
    </ligand>
</feature>